<keyword evidence="2" id="KW-1185">Reference proteome</keyword>
<evidence type="ECO:0000313" key="1">
    <source>
        <dbReference type="EMBL" id="MCI70154.1"/>
    </source>
</evidence>
<accession>A0A392UBT7</accession>
<protein>
    <submittedName>
        <fullName evidence="1">Uncharacterized protein</fullName>
    </submittedName>
</protein>
<reference evidence="1 2" key="1">
    <citation type="journal article" date="2018" name="Front. Plant Sci.">
        <title>Red Clover (Trifolium pratense) and Zigzag Clover (T. medium) - A Picture of Genomic Similarities and Differences.</title>
        <authorList>
            <person name="Dluhosova J."/>
            <person name="Istvanek J."/>
            <person name="Nedelnik J."/>
            <person name="Repkova J."/>
        </authorList>
    </citation>
    <scope>NUCLEOTIDE SEQUENCE [LARGE SCALE GENOMIC DNA]</scope>
    <source>
        <strain evidence="2">cv. 10/8</strain>
        <tissue evidence="1">Leaf</tissue>
    </source>
</reference>
<dbReference type="AlphaFoldDB" id="A0A392UBT7"/>
<dbReference type="Proteomes" id="UP000265520">
    <property type="component" value="Unassembled WGS sequence"/>
</dbReference>
<sequence length="44" mass="5155">ENVKDCHKEMADAVLSQIELVKETMYVQEEILALCFNEEERLNV</sequence>
<comment type="caution">
    <text evidence="1">The sequence shown here is derived from an EMBL/GenBank/DDBJ whole genome shotgun (WGS) entry which is preliminary data.</text>
</comment>
<evidence type="ECO:0000313" key="2">
    <source>
        <dbReference type="Proteomes" id="UP000265520"/>
    </source>
</evidence>
<name>A0A392UBT7_9FABA</name>
<dbReference type="EMBL" id="LXQA010769731">
    <property type="protein sequence ID" value="MCI70154.1"/>
    <property type="molecule type" value="Genomic_DNA"/>
</dbReference>
<organism evidence="1 2">
    <name type="scientific">Trifolium medium</name>
    <dbReference type="NCBI Taxonomy" id="97028"/>
    <lineage>
        <taxon>Eukaryota</taxon>
        <taxon>Viridiplantae</taxon>
        <taxon>Streptophyta</taxon>
        <taxon>Embryophyta</taxon>
        <taxon>Tracheophyta</taxon>
        <taxon>Spermatophyta</taxon>
        <taxon>Magnoliopsida</taxon>
        <taxon>eudicotyledons</taxon>
        <taxon>Gunneridae</taxon>
        <taxon>Pentapetalae</taxon>
        <taxon>rosids</taxon>
        <taxon>fabids</taxon>
        <taxon>Fabales</taxon>
        <taxon>Fabaceae</taxon>
        <taxon>Papilionoideae</taxon>
        <taxon>50 kb inversion clade</taxon>
        <taxon>NPAAA clade</taxon>
        <taxon>Hologalegina</taxon>
        <taxon>IRL clade</taxon>
        <taxon>Trifolieae</taxon>
        <taxon>Trifolium</taxon>
    </lineage>
</organism>
<feature type="non-terminal residue" evidence="1">
    <location>
        <position position="1"/>
    </location>
</feature>
<proteinExistence type="predicted"/>